<dbReference type="STRING" id="402881.Plav_0748"/>
<dbReference type="Pfam" id="PF25455">
    <property type="entry name" value="Beta-barrel_CAF17_C"/>
    <property type="match status" value="1"/>
</dbReference>
<dbReference type="GO" id="GO:0016740">
    <property type="term" value="F:transferase activity"/>
    <property type="evidence" value="ECO:0007669"/>
    <property type="project" value="UniProtKB-KW"/>
</dbReference>
<keyword evidence="1" id="KW-0809">Transit peptide</keyword>
<dbReference type="InterPro" id="IPR017703">
    <property type="entry name" value="YgfZ/GCV_T_CS"/>
</dbReference>
<dbReference type="InterPro" id="IPR006222">
    <property type="entry name" value="GCVT_N"/>
</dbReference>
<accession>A7HR38</accession>
<name>A7HR38_PARL1</name>
<dbReference type="GO" id="GO:0016226">
    <property type="term" value="P:iron-sulfur cluster assembly"/>
    <property type="evidence" value="ECO:0007669"/>
    <property type="project" value="TreeGrafter"/>
</dbReference>
<proteinExistence type="predicted"/>
<dbReference type="NCBIfam" id="TIGR03317">
    <property type="entry name" value="ygfZ_signature"/>
    <property type="match status" value="1"/>
</dbReference>
<sequence length="316" mass="33933">MAHAGPTSGAWNETRQDMTGALASALSKRGVLRVAGPEARSFLQGLVTNNVDLATGMTAIYAALLTPQGKFLLDFFIAADPADKDAVLLDCDGARAEALMKRLTMYKLRAKVTIEDLSEKLAVLALWNEDGSPLTEGPGFADPRLPGMGRRAILASGEVGKAISAAKAREAGEDEYHRLRIMHGVGDAAQDFEPDRTFPLEVNIAELNGIDFHKGCFVGQEVTSRTKRRGSVRKRLLPAHVEGDMPPHGTQVKGVAREVGTILSGDAETSRVLALLRLDLIRGSVLEAGYAEIRPEVPSWLHIDLDGSEEEAADGE</sequence>
<feature type="domain" description="GCVT N-terminal" evidence="2">
    <location>
        <begin position="27"/>
        <end position="127"/>
    </location>
</feature>
<dbReference type="SUPFAM" id="SSF103025">
    <property type="entry name" value="Folate-binding domain"/>
    <property type="match status" value="1"/>
</dbReference>
<dbReference type="InterPro" id="IPR057460">
    <property type="entry name" value="CAF17_C"/>
</dbReference>
<evidence type="ECO:0000256" key="1">
    <source>
        <dbReference type="ARBA" id="ARBA00022946"/>
    </source>
</evidence>
<dbReference type="AlphaFoldDB" id="A7HR38"/>
<dbReference type="Proteomes" id="UP000006377">
    <property type="component" value="Chromosome"/>
</dbReference>
<evidence type="ECO:0000259" key="3">
    <source>
        <dbReference type="Pfam" id="PF25455"/>
    </source>
</evidence>
<dbReference type="InterPro" id="IPR027266">
    <property type="entry name" value="TrmE/GcvT-like"/>
</dbReference>
<dbReference type="KEGG" id="pla:Plav_0748"/>
<evidence type="ECO:0000313" key="4">
    <source>
        <dbReference type="EMBL" id="ABS62371.1"/>
    </source>
</evidence>
<dbReference type="InterPro" id="IPR045179">
    <property type="entry name" value="YgfZ/GcvT"/>
</dbReference>
<reference evidence="4 5" key="1">
    <citation type="journal article" date="2011" name="Stand. Genomic Sci.">
        <title>Complete genome sequence of Parvibaculum lavamentivorans type strain (DS-1(T)).</title>
        <authorList>
            <person name="Schleheck D."/>
            <person name="Weiss M."/>
            <person name="Pitluck S."/>
            <person name="Bruce D."/>
            <person name="Land M.L."/>
            <person name="Han S."/>
            <person name="Saunders E."/>
            <person name="Tapia R."/>
            <person name="Detter C."/>
            <person name="Brettin T."/>
            <person name="Han J."/>
            <person name="Woyke T."/>
            <person name="Goodwin L."/>
            <person name="Pennacchio L."/>
            <person name="Nolan M."/>
            <person name="Cook A.M."/>
            <person name="Kjelleberg S."/>
            <person name="Thomas T."/>
        </authorList>
    </citation>
    <scope>NUCLEOTIDE SEQUENCE [LARGE SCALE GENOMIC DNA]</scope>
    <source>
        <strain evidence="5">DS-1 / DSM 13023 / NCIMB 13966</strain>
    </source>
</reference>
<feature type="domain" description="CAF17 C-terminal" evidence="3">
    <location>
        <begin position="233"/>
        <end position="301"/>
    </location>
</feature>
<dbReference type="Pfam" id="PF01571">
    <property type="entry name" value="GCV_T"/>
    <property type="match status" value="1"/>
</dbReference>
<gene>
    <name evidence="4" type="ordered locus">Plav_0748</name>
</gene>
<dbReference type="PANTHER" id="PTHR22602:SF0">
    <property type="entry name" value="TRANSFERASE CAF17, MITOCHONDRIAL-RELATED"/>
    <property type="match status" value="1"/>
</dbReference>
<protein>
    <submittedName>
        <fullName evidence="4">Glycine cleavage T protein (Aminomethyl transferase)</fullName>
    </submittedName>
</protein>
<evidence type="ECO:0000313" key="5">
    <source>
        <dbReference type="Proteomes" id="UP000006377"/>
    </source>
</evidence>
<organism evidence="4 5">
    <name type="scientific">Parvibaculum lavamentivorans (strain DS-1 / DSM 13023 / NCIMB 13966)</name>
    <dbReference type="NCBI Taxonomy" id="402881"/>
    <lineage>
        <taxon>Bacteria</taxon>
        <taxon>Pseudomonadati</taxon>
        <taxon>Pseudomonadota</taxon>
        <taxon>Alphaproteobacteria</taxon>
        <taxon>Hyphomicrobiales</taxon>
        <taxon>Parvibaculaceae</taxon>
        <taxon>Parvibaculum</taxon>
    </lineage>
</organism>
<keyword evidence="4" id="KW-0808">Transferase</keyword>
<dbReference type="EMBL" id="CP000774">
    <property type="protein sequence ID" value="ABS62371.1"/>
    <property type="molecule type" value="Genomic_DNA"/>
</dbReference>
<dbReference type="HOGENOM" id="CLU_007884_7_1_5"/>
<dbReference type="eggNOG" id="COG0354">
    <property type="taxonomic scope" value="Bacteria"/>
</dbReference>
<evidence type="ECO:0000259" key="2">
    <source>
        <dbReference type="Pfam" id="PF01571"/>
    </source>
</evidence>
<dbReference type="OrthoDB" id="9796287at2"/>
<keyword evidence="5" id="KW-1185">Reference proteome</keyword>
<dbReference type="PANTHER" id="PTHR22602">
    <property type="entry name" value="TRANSFERASE CAF17, MITOCHONDRIAL-RELATED"/>
    <property type="match status" value="1"/>
</dbReference>
<dbReference type="Gene3D" id="3.30.1360.120">
    <property type="entry name" value="Probable tRNA modification gtpase trme, domain 1"/>
    <property type="match status" value="2"/>
</dbReference>